<dbReference type="KEGG" id="pbk:Back11_38260"/>
<proteinExistence type="predicted"/>
<sequence length="136" mass="15719">MEERILLNENEVLITSKRLAFNDEMYVLNLLESVKVTEGKKGNNIGFILLGVTLMVFGFITNTVVYRQNLRFIFSCFIFAGLVIFLAAIVHLIFYKPEHRVELTFASGDTRNIENQDINFIQRVVKALNDVIIFRE</sequence>
<dbReference type="Pfam" id="PF19744">
    <property type="entry name" value="DUF6232"/>
    <property type="match status" value="1"/>
</dbReference>
<dbReference type="EMBL" id="AP019308">
    <property type="protein sequence ID" value="BBH22481.1"/>
    <property type="molecule type" value="Genomic_DNA"/>
</dbReference>
<dbReference type="Proteomes" id="UP000275368">
    <property type="component" value="Chromosome"/>
</dbReference>
<accession>A0A3G9J9F6</accession>
<dbReference type="AlphaFoldDB" id="A0A3G9J9F6"/>
<evidence type="ECO:0000313" key="1">
    <source>
        <dbReference type="EMBL" id="BBH22481.1"/>
    </source>
</evidence>
<reference evidence="1 2" key="1">
    <citation type="submission" date="2018-11" db="EMBL/GenBank/DDBJ databases">
        <title>Complete genome sequence of Paenibacillus baekrokdamisoli strain KCTC 33723.</title>
        <authorList>
            <person name="Kang S.W."/>
            <person name="Lee K.C."/>
            <person name="Kim K.K."/>
            <person name="Kim J.S."/>
            <person name="Kim D.S."/>
            <person name="Ko S.H."/>
            <person name="Yang S.H."/>
            <person name="Lee J.S."/>
        </authorList>
    </citation>
    <scope>NUCLEOTIDE SEQUENCE [LARGE SCALE GENOMIC DNA]</scope>
    <source>
        <strain evidence="1 2">KCTC 33723</strain>
    </source>
</reference>
<name>A0A3G9J9F6_9BACL</name>
<evidence type="ECO:0000313" key="2">
    <source>
        <dbReference type="Proteomes" id="UP000275368"/>
    </source>
</evidence>
<dbReference type="InterPro" id="IPR045629">
    <property type="entry name" value="DUF6232"/>
</dbReference>
<keyword evidence="2" id="KW-1185">Reference proteome</keyword>
<protein>
    <submittedName>
        <fullName evidence="1">Uncharacterized protein</fullName>
    </submittedName>
</protein>
<dbReference type="RefSeq" id="WP_125660668.1">
    <property type="nucleotide sequence ID" value="NZ_JACHXC010000002.1"/>
</dbReference>
<gene>
    <name evidence="1" type="ORF">Back11_38260</name>
</gene>
<organism evidence="1 2">
    <name type="scientific">Paenibacillus baekrokdamisoli</name>
    <dbReference type="NCBI Taxonomy" id="1712516"/>
    <lineage>
        <taxon>Bacteria</taxon>
        <taxon>Bacillati</taxon>
        <taxon>Bacillota</taxon>
        <taxon>Bacilli</taxon>
        <taxon>Bacillales</taxon>
        <taxon>Paenibacillaceae</taxon>
        <taxon>Paenibacillus</taxon>
    </lineage>
</organism>